<keyword evidence="1" id="KW-0175">Coiled coil</keyword>
<evidence type="ECO:0000256" key="1">
    <source>
        <dbReference type="SAM" id="Coils"/>
    </source>
</evidence>
<feature type="non-terminal residue" evidence="3">
    <location>
        <position position="1"/>
    </location>
</feature>
<feature type="coiled-coil region" evidence="1">
    <location>
        <begin position="44"/>
        <end position="71"/>
    </location>
</feature>
<evidence type="ECO:0000313" key="4">
    <source>
        <dbReference type="Proteomes" id="UP000441160"/>
    </source>
</evidence>
<comment type="caution">
    <text evidence="3">The sequence shown here is derived from an EMBL/GenBank/DDBJ whole genome shotgun (WGS) entry which is preliminary data.</text>
</comment>
<accession>A0AAW9XCM0</accession>
<dbReference type="Pfam" id="PF16510">
    <property type="entry name" value="P22_portal"/>
    <property type="match status" value="1"/>
</dbReference>
<evidence type="ECO:0000313" key="3">
    <source>
        <dbReference type="EMBL" id="MWU34588.1"/>
    </source>
</evidence>
<reference evidence="3 4" key="1">
    <citation type="submission" date="2019-12" db="EMBL/GenBank/DDBJ databases">
        <title>Enteriobacteria Tanzani isolates_8377-8380.</title>
        <authorList>
            <person name="Subbiah M."/>
            <person name="Call D."/>
        </authorList>
    </citation>
    <scope>NUCLEOTIDE SEQUENCE [LARGE SCALE GENOMIC DNA]</scope>
    <source>
        <strain evidence="3 4">8378wB3</strain>
    </source>
</reference>
<evidence type="ECO:0000256" key="2">
    <source>
        <dbReference type="SAM" id="MobiDB-lite"/>
    </source>
</evidence>
<dbReference type="AlphaFoldDB" id="A0AAW9XCM0"/>
<feature type="region of interest" description="Disordered" evidence="2">
    <location>
        <begin position="112"/>
        <end position="132"/>
    </location>
</feature>
<dbReference type="InterPro" id="IPR032427">
    <property type="entry name" value="P22_portal"/>
</dbReference>
<sequence length="132" mass="14614">LDDFKEYNRNQLLISGIAKPRNEKEQQIVQQAQMAAQSQPNPEMVLAQAQMVAAQAEAQQATNETAQTQIKAFTAPQDAMESQANTVYKLAQARNIDDNAVMEAIRLLKDVAESQQQQFQSPPQSPADLMPS</sequence>
<dbReference type="Proteomes" id="UP000441160">
    <property type="component" value="Unassembled WGS sequence"/>
</dbReference>
<protein>
    <submittedName>
        <fullName evidence="3">Portal protein</fullName>
    </submittedName>
</protein>
<dbReference type="EMBL" id="WTRX01000511">
    <property type="protein sequence ID" value="MWU34588.1"/>
    <property type="molecule type" value="Genomic_DNA"/>
</dbReference>
<gene>
    <name evidence="3" type="ORF">GP944_28900</name>
</gene>
<dbReference type="Gene3D" id="6.10.280.90">
    <property type="match status" value="1"/>
</dbReference>
<name>A0AAW9XCM0_ECOLX</name>
<dbReference type="RefSeq" id="WP_284695966.1">
    <property type="nucleotide sequence ID" value="NZ_WTRX01000511.1"/>
</dbReference>
<proteinExistence type="predicted"/>
<organism evidence="3 4">
    <name type="scientific">Escherichia coli</name>
    <dbReference type="NCBI Taxonomy" id="562"/>
    <lineage>
        <taxon>Bacteria</taxon>
        <taxon>Pseudomonadati</taxon>
        <taxon>Pseudomonadota</taxon>
        <taxon>Gammaproteobacteria</taxon>
        <taxon>Enterobacterales</taxon>
        <taxon>Enterobacteriaceae</taxon>
        <taxon>Escherichia</taxon>
    </lineage>
</organism>